<dbReference type="EMBL" id="JALJOR010000004">
    <property type="protein sequence ID" value="KAK9818369.1"/>
    <property type="molecule type" value="Genomic_DNA"/>
</dbReference>
<name>A0AAW1QCI4_9CHLO</name>
<evidence type="ECO:0000313" key="6">
    <source>
        <dbReference type="Proteomes" id="UP001489004"/>
    </source>
</evidence>
<dbReference type="GO" id="GO:0005930">
    <property type="term" value="C:axoneme"/>
    <property type="evidence" value="ECO:0007669"/>
    <property type="project" value="UniProtKB-SubCell"/>
</dbReference>
<dbReference type="PANTHER" id="PTHR48051:SF1">
    <property type="entry name" value="RAS SUPPRESSOR PROTEIN 1"/>
    <property type="match status" value="1"/>
</dbReference>
<comment type="subcellular location">
    <subcellularLocation>
        <location evidence="1">Cytoplasm</location>
        <location evidence="1">Cytoskeleton</location>
        <location evidence="1">Cilium axoneme</location>
    </subcellularLocation>
</comment>
<accession>A0AAW1QCI4</accession>
<dbReference type="SUPFAM" id="SSF52047">
    <property type="entry name" value="RNI-like"/>
    <property type="match status" value="1"/>
</dbReference>
<evidence type="ECO:0000259" key="4">
    <source>
        <dbReference type="PROSITE" id="PS50181"/>
    </source>
</evidence>
<dbReference type="SUPFAM" id="SSF81383">
    <property type="entry name" value="F-box domain"/>
    <property type="match status" value="1"/>
</dbReference>
<dbReference type="SMART" id="SM00256">
    <property type="entry name" value="FBOX"/>
    <property type="match status" value="1"/>
</dbReference>
<dbReference type="Pfam" id="PF23598">
    <property type="entry name" value="LRR_14"/>
    <property type="match status" value="1"/>
</dbReference>
<evidence type="ECO:0000256" key="1">
    <source>
        <dbReference type="ARBA" id="ARBA00004430"/>
    </source>
</evidence>
<evidence type="ECO:0000313" key="5">
    <source>
        <dbReference type="EMBL" id="KAK9818369.1"/>
    </source>
</evidence>
<evidence type="ECO:0000256" key="3">
    <source>
        <dbReference type="ARBA" id="ARBA00022737"/>
    </source>
</evidence>
<dbReference type="PROSITE" id="PS50181">
    <property type="entry name" value="FBOX"/>
    <property type="match status" value="1"/>
</dbReference>
<keyword evidence="3" id="KW-0677">Repeat</keyword>
<gene>
    <name evidence="5" type="ORF">WJX72_011471</name>
</gene>
<dbReference type="SMART" id="SM00369">
    <property type="entry name" value="LRR_TYP"/>
    <property type="match status" value="5"/>
</dbReference>
<dbReference type="Gene3D" id="1.20.1280.50">
    <property type="match status" value="1"/>
</dbReference>
<dbReference type="InterPro" id="IPR036047">
    <property type="entry name" value="F-box-like_dom_sf"/>
</dbReference>
<organism evidence="5 6">
    <name type="scientific">[Myrmecia] bisecta</name>
    <dbReference type="NCBI Taxonomy" id="41462"/>
    <lineage>
        <taxon>Eukaryota</taxon>
        <taxon>Viridiplantae</taxon>
        <taxon>Chlorophyta</taxon>
        <taxon>core chlorophytes</taxon>
        <taxon>Trebouxiophyceae</taxon>
        <taxon>Trebouxiales</taxon>
        <taxon>Trebouxiaceae</taxon>
        <taxon>Myrmecia</taxon>
    </lineage>
</organism>
<dbReference type="InterPro" id="IPR003591">
    <property type="entry name" value="Leu-rich_rpt_typical-subtyp"/>
</dbReference>
<dbReference type="InterPro" id="IPR050216">
    <property type="entry name" value="LRR_domain-containing"/>
</dbReference>
<dbReference type="InterPro" id="IPR056789">
    <property type="entry name" value="LRR_R13L1-DRL21"/>
</dbReference>
<protein>
    <recommendedName>
        <fullName evidence="4">F-box domain-containing protein</fullName>
    </recommendedName>
</protein>
<reference evidence="5 6" key="1">
    <citation type="journal article" date="2024" name="Nat. Commun.">
        <title>Phylogenomics reveals the evolutionary origins of lichenization in chlorophyte algae.</title>
        <authorList>
            <person name="Puginier C."/>
            <person name="Libourel C."/>
            <person name="Otte J."/>
            <person name="Skaloud P."/>
            <person name="Haon M."/>
            <person name="Grisel S."/>
            <person name="Petersen M."/>
            <person name="Berrin J.G."/>
            <person name="Delaux P.M."/>
            <person name="Dal Grande F."/>
            <person name="Keller J."/>
        </authorList>
    </citation>
    <scope>NUCLEOTIDE SEQUENCE [LARGE SCALE GENOMIC DNA]</scope>
    <source>
        <strain evidence="5 6">SAG 2043</strain>
    </source>
</reference>
<dbReference type="InterPro" id="IPR032675">
    <property type="entry name" value="LRR_dom_sf"/>
</dbReference>
<dbReference type="AlphaFoldDB" id="A0AAW1QCI4"/>
<comment type="caution">
    <text evidence="5">The sequence shown here is derived from an EMBL/GenBank/DDBJ whole genome shotgun (WGS) entry which is preliminary data.</text>
</comment>
<keyword evidence="2" id="KW-0433">Leucine-rich repeat</keyword>
<sequence length="509" mass="56671">MATIPVRRNIKLRKDAAENWLCRSRKRRALLTSSEELGEAPPCTIDALPSDLLVQIFKHLDQSTCRRVLPRVCHSWHDLLRKPTALWNHVDIDIAAENEVVEVIQPLQIAKVRSQQITTWLVPRAAAVKSLRLLGAPLPEARDATRSSAAYPAIAAMQNLRVLSLKGIRAALGEADMQAISGLKQLRELVLDCDQPPEVEAGSPEVKWGLQSFPERLSELSNMTHMTLSCHYGVTQLPTHISKLNKLQVLNLDFCTLSALPPSLGKLTKLTTLDVEGNLYLGDHYRPNEPGEESFPAELMHLKALKYLNINSCGLTKLPSVIATLRNLETLDMEDNEFGSAPSPDCGLPSGLVELTRLQCLNVAACKLNHVPPVVERLASLRILDLTNNRLTNDGLPNGLSRLLNLKAIGLKRNCLTSVPRVLGKVPSLQEIYLEDNQDMEVKEVLDFIVNLPALRVVMMGKQEGSWSPHSMHFMMDFASKLKMRHPTQNILRISYPGEDRAPKEDESL</sequence>
<keyword evidence="6" id="KW-1185">Reference proteome</keyword>
<dbReference type="PANTHER" id="PTHR48051">
    <property type="match status" value="1"/>
</dbReference>
<dbReference type="Proteomes" id="UP001489004">
    <property type="component" value="Unassembled WGS sequence"/>
</dbReference>
<dbReference type="Pfam" id="PF25019">
    <property type="entry name" value="LRR_R13L1-DRL21"/>
    <property type="match status" value="1"/>
</dbReference>
<dbReference type="Gene3D" id="3.80.10.10">
    <property type="entry name" value="Ribonuclease Inhibitor"/>
    <property type="match status" value="1"/>
</dbReference>
<dbReference type="Pfam" id="PF12937">
    <property type="entry name" value="F-box-like"/>
    <property type="match status" value="1"/>
</dbReference>
<dbReference type="InterPro" id="IPR001810">
    <property type="entry name" value="F-box_dom"/>
</dbReference>
<proteinExistence type="predicted"/>
<feature type="domain" description="F-box" evidence="4">
    <location>
        <begin position="42"/>
        <end position="90"/>
    </location>
</feature>
<evidence type="ECO:0000256" key="2">
    <source>
        <dbReference type="ARBA" id="ARBA00022614"/>
    </source>
</evidence>
<dbReference type="InterPro" id="IPR055414">
    <property type="entry name" value="LRR_R13L4/SHOC2-like"/>
</dbReference>